<dbReference type="OrthoDB" id="114886at2"/>
<keyword evidence="4" id="KW-0547">Nucleotide-binding</keyword>
<evidence type="ECO:0000256" key="1">
    <source>
        <dbReference type="ARBA" id="ARBA00001210"/>
    </source>
</evidence>
<reference evidence="6 7" key="1">
    <citation type="submission" date="2018-11" db="EMBL/GenBank/DDBJ databases">
        <title>Genome sequencing and assembly of Anaerosphaera sp. nov., GS7-6-2.</title>
        <authorList>
            <person name="Rettenmaier R."/>
            <person name="Liebl W."/>
            <person name="Zverlov V."/>
        </authorList>
    </citation>
    <scope>NUCLEOTIDE SEQUENCE [LARGE SCALE GENOMIC DNA]</scope>
    <source>
        <strain evidence="6 7">GS7-6-2</strain>
    </source>
</reference>
<evidence type="ECO:0000256" key="4">
    <source>
        <dbReference type="ARBA" id="ARBA00022741"/>
    </source>
</evidence>
<gene>
    <name evidence="6" type="primary">citG</name>
    <name evidence="6" type="ORF">EF514_03105</name>
</gene>
<dbReference type="AlphaFoldDB" id="A0A437S870"/>
<proteinExistence type="predicted"/>
<name>A0A437S870_9FIRM</name>
<sequence>MSKLTTEIVKRMAFYALIYEVSVTPKPGLVDLKDNGSHTDMNYFTFINSALSLPDYFEEVYMLGKKGNNEKNFKRLREIGMEYEARMFNATKGVNTHKGAIFSLGMIVYSTAVVKSSDIEFNPLTITEEVKRICSGISSELENNTLKTQGQIQYGKYGLKGIRGEAEEGFRKAVTIGLKNLKRCLETLDLNDSLVEVLMYFLREIDDSNTIKRSSLKGLEYVKNSADKAISLGGMHTEEGRKYIYEMNDQFILRNISPGGCADYLALTLYFYFLEEYYD</sequence>
<dbReference type="InterPro" id="IPR002736">
    <property type="entry name" value="CitG"/>
</dbReference>
<dbReference type="InterPro" id="IPR017551">
    <property type="entry name" value="TriPribosyl-deP-CoA_syn_CitG"/>
</dbReference>
<comment type="catalytic activity">
    <reaction evidence="1">
        <text>3'-dephospho-CoA + ATP = 2'-(5''-triphospho-alpha-D-ribosyl)-3'-dephospho-CoA + adenine</text>
        <dbReference type="Rhea" id="RHEA:15117"/>
        <dbReference type="ChEBI" id="CHEBI:16708"/>
        <dbReference type="ChEBI" id="CHEBI:30616"/>
        <dbReference type="ChEBI" id="CHEBI:57328"/>
        <dbReference type="ChEBI" id="CHEBI:61378"/>
        <dbReference type="EC" id="2.4.2.52"/>
    </reaction>
</comment>
<dbReference type="Gene3D" id="1.10.4200.10">
    <property type="entry name" value="Triphosphoribosyl-dephospho-CoA protein"/>
    <property type="match status" value="1"/>
</dbReference>
<dbReference type="GO" id="GO:0016757">
    <property type="term" value="F:glycosyltransferase activity"/>
    <property type="evidence" value="ECO:0007669"/>
    <property type="project" value="UniProtKB-KW"/>
</dbReference>
<keyword evidence="6" id="KW-0328">Glycosyltransferase</keyword>
<dbReference type="GO" id="GO:0005524">
    <property type="term" value="F:ATP binding"/>
    <property type="evidence" value="ECO:0007669"/>
    <property type="project" value="UniProtKB-KW"/>
</dbReference>
<dbReference type="PANTHER" id="PTHR30201:SF2">
    <property type="entry name" value="2-(5''-TRIPHOSPHORIBOSYL)-3'-DEPHOSPHOCOENZYME-A SYNTHASE"/>
    <property type="match status" value="1"/>
</dbReference>
<evidence type="ECO:0000256" key="3">
    <source>
        <dbReference type="ARBA" id="ARBA00022679"/>
    </source>
</evidence>
<organism evidence="6 7">
    <name type="scientific">Anaerosphaera multitolerans</name>
    <dbReference type="NCBI Taxonomy" id="2487351"/>
    <lineage>
        <taxon>Bacteria</taxon>
        <taxon>Bacillati</taxon>
        <taxon>Bacillota</taxon>
        <taxon>Tissierellia</taxon>
        <taxon>Tissierellales</taxon>
        <taxon>Peptoniphilaceae</taxon>
        <taxon>Anaerosphaera</taxon>
    </lineage>
</organism>
<dbReference type="Pfam" id="PF01874">
    <property type="entry name" value="CitG"/>
    <property type="match status" value="1"/>
</dbReference>
<comment type="caution">
    <text evidence="6">The sequence shown here is derived from an EMBL/GenBank/DDBJ whole genome shotgun (WGS) entry which is preliminary data.</text>
</comment>
<keyword evidence="5" id="KW-0067">ATP-binding</keyword>
<dbReference type="PANTHER" id="PTHR30201">
    <property type="entry name" value="TRIPHOSPHORIBOSYL-DEPHOSPHO-COA SYNTHASE"/>
    <property type="match status" value="1"/>
</dbReference>
<dbReference type="NCBIfam" id="TIGR03125">
    <property type="entry name" value="citrate_citG"/>
    <property type="match status" value="1"/>
</dbReference>
<evidence type="ECO:0000313" key="6">
    <source>
        <dbReference type="EMBL" id="RVU55273.1"/>
    </source>
</evidence>
<dbReference type="RefSeq" id="WP_127723727.1">
    <property type="nucleotide sequence ID" value="NZ_RLIH01000003.1"/>
</dbReference>
<evidence type="ECO:0000256" key="2">
    <source>
        <dbReference type="ARBA" id="ARBA00012074"/>
    </source>
</evidence>
<accession>A0A437S870</accession>
<keyword evidence="7" id="KW-1185">Reference proteome</keyword>
<dbReference type="GO" id="GO:0046917">
    <property type="term" value="F:triphosphoribosyl-dephospho-CoA synthase activity"/>
    <property type="evidence" value="ECO:0007669"/>
    <property type="project" value="UniProtKB-EC"/>
</dbReference>
<protein>
    <recommendedName>
        <fullName evidence="2">triphosphoribosyl-dephospho-CoA synthase</fullName>
        <ecNumber evidence="2">2.4.2.52</ecNumber>
    </recommendedName>
</protein>
<evidence type="ECO:0000256" key="5">
    <source>
        <dbReference type="ARBA" id="ARBA00022840"/>
    </source>
</evidence>
<keyword evidence="3 6" id="KW-0808">Transferase</keyword>
<dbReference type="GO" id="GO:0051191">
    <property type="term" value="P:prosthetic group biosynthetic process"/>
    <property type="evidence" value="ECO:0007669"/>
    <property type="project" value="TreeGrafter"/>
</dbReference>
<dbReference type="Proteomes" id="UP000288812">
    <property type="component" value="Unassembled WGS sequence"/>
</dbReference>
<evidence type="ECO:0000313" key="7">
    <source>
        <dbReference type="Proteomes" id="UP000288812"/>
    </source>
</evidence>
<dbReference type="EC" id="2.4.2.52" evidence="2"/>
<dbReference type="EMBL" id="RLIH01000003">
    <property type="protein sequence ID" value="RVU55273.1"/>
    <property type="molecule type" value="Genomic_DNA"/>
</dbReference>